<gene>
    <name evidence="4" type="ORF">NE863_28425</name>
</gene>
<feature type="transmembrane region" description="Helical" evidence="1">
    <location>
        <begin position="12"/>
        <end position="33"/>
    </location>
</feature>
<feature type="domain" description="EAL" evidence="2">
    <location>
        <begin position="468"/>
        <end position="717"/>
    </location>
</feature>
<keyword evidence="1" id="KW-0472">Membrane</keyword>
<dbReference type="Gene3D" id="3.30.70.270">
    <property type="match status" value="1"/>
</dbReference>
<dbReference type="RefSeq" id="WP_110819901.1">
    <property type="nucleotide sequence ID" value="NZ_CAXURO020000003.1"/>
</dbReference>
<keyword evidence="4" id="KW-0614">Plasmid</keyword>
<protein>
    <submittedName>
        <fullName evidence="4">EAL domain-containing protein</fullName>
    </submittedName>
</protein>
<dbReference type="SMART" id="SM00052">
    <property type="entry name" value="EAL"/>
    <property type="match status" value="1"/>
</dbReference>
<dbReference type="CDD" id="cd01948">
    <property type="entry name" value="EAL"/>
    <property type="match status" value="1"/>
</dbReference>
<evidence type="ECO:0000313" key="4">
    <source>
        <dbReference type="EMBL" id="USJ27814.1"/>
    </source>
</evidence>
<feature type="domain" description="GGDEF" evidence="3">
    <location>
        <begin position="329"/>
        <end position="459"/>
    </location>
</feature>
<dbReference type="Gene3D" id="3.20.20.450">
    <property type="entry name" value="EAL domain"/>
    <property type="match status" value="1"/>
</dbReference>
<dbReference type="InterPro" id="IPR000160">
    <property type="entry name" value="GGDEF_dom"/>
</dbReference>
<dbReference type="Pfam" id="PF00990">
    <property type="entry name" value="GGDEF"/>
    <property type="match status" value="1"/>
</dbReference>
<dbReference type="SUPFAM" id="SSF55073">
    <property type="entry name" value="Nucleotide cyclase"/>
    <property type="match status" value="1"/>
</dbReference>
<evidence type="ECO:0000259" key="3">
    <source>
        <dbReference type="PROSITE" id="PS50887"/>
    </source>
</evidence>
<dbReference type="Pfam" id="PF00563">
    <property type="entry name" value="EAL"/>
    <property type="match status" value="1"/>
</dbReference>
<dbReference type="NCBIfam" id="TIGR00254">
    <property type="entry name" value="GGDEF"/>
    <property type="match status" value="1"/>
</dbReference>
<dbReference type="PANTHER" id="PTHR44757">
    <property type="entry name" value="DIGUANYLATE CYCLASE DGCP"/>
    <property type="match status" value="1"/>
</dbReference>
<dbReference type="SMART" id="SM00267">
    <property type="entry name" value="GGDEF"/>
    <property type="match status" value="1"/>
</dbReference>
<proteinExistence type="predicted"/>
<dbReference type="InterPro" id="IPR007892">
    <property type="entry name" value="CHASE4"/>
</dbReference>
<accession>A0A9Q8YHW0</accession>
<dbReference type="CDD" id="cd01949">
    <property type="entry name" value="GGDEF"/>
    <property type="match status" value="1"/>
</dbReference>
<dbReference type="PROSITE" id="PS50883">
    <property type="entry name" value="EAL"/>
    <property type="match status" value="1"/>
</dbReference>
<dbReference type="Proteomes" id="UP001055460">
    <property type="component" value="Plasmid pB"/>
</dbReference>
<dbReference type="InterPro" id="IPR001633">
    <property type="entry name" value="EAL_dom"/>
</dbReference>
<dbReference type="InterPro" id="IPR035919">
    <property type="entry name" value="EAL_sf"/>
</dbReference>
<dbReference type="PANTHER" id="PTHR44757:SF2">
    <property type="entry name" value="BIOFILM ARCHITECTURE MAINTENANCE PROTEIN MBAA"/>
    <property type="match status" value="1"/>
</dbReference>
<evidence type="ECO:0000313" key="5">
    <source>
        <dbReference type="Proteomes" id="UP001055460"/>
    </source>
</evidence>
<dbReference type="AlphaFoldDB" id="A0A9Q8YHW0"/>
<dbReference type="OrthoDB" id="9814202at2"/>
<dbReference type="InterPro" id="IPR043128">
    <property type="entry name" value="Rev_trsase/Diguanyl_cyclase"/>
</dbReference>
<name>A0A9Q8YHW0_ENSAD</name>
<dbReference type="SUPFAM" id="SSF141868">
    <property type="entry name" value="EAL domain-like"/>
    <property type="match status" value="1"/>
</dbReference>
<evidence type="ECO:0000259" key="2">
    <source>
        <dbReference type="PROSITE" id="PS50883"/>
    </source>
</evidence>
<keyword evidence="1" id="KW-0812">Transmembrane</keyword>
<dbReference type="EMBL" id="CP098809">
    <property type="protein sequence ID" value="USJ27814.1"/>
    <property type="molecule type" value="Genomic_DNA"/>
</dbReference>
<dbReference type="InterPro" id="IPR052155">
    <property type="entry name" value="Biofilm_reg_signaling"/>
</dbReference>
<reference evidence="4" key="1">
    <citation type="submission" date="2022-06" db="EMBL/GenBank/DDBJ databases">
        <title>Physiological and biochemical characterization and genomic elucidation of a strain of the genus Ensifer adhaerens M8 that combines arsenic oxidation and chromium reduction.</title>
        <authorList>
            <person name="Li X."/>
            <person name="Yu c."/>
        </authorList>
    </citation>
    <scope>NUCLEOTIDE SEQUENCE</scope>
    <source>
        <strain evidence="4">M8</strain>
        <plasmid evidence="4">pB</plasmid>
    </source>
</reference>
<keyword evidence="1" id="KW-1133">Transmembrane helix</keyword>
<dbReference type="PROSITE" id="PS50887">
    <property type="entry name" value="GGDEF"/>
    <property type="match status" value="1"/>
</dbReference>
<evidence type="ECO:0000256" key="1">
    <source>
        <dbReference type="SAM" id="Phobius"/>
    </source>
</evidence>
<dbReference type="Pfam" id="PF05228">
    <property type="entry name" value="CHASE4"/>
    <property type="match status" value="1"/>
</dbReference>
<dbReference type="InterPro" id="IPR029787">
    <property type="entry name" value="Nucleotide_cyclase"/>
</dbReference>
<sequence>MSRHSQWLFKWLIPAGISALIGLVLVSTLHWAASKTDEVARERQQDLISLIVSQLQAKIAHDQESATVWDDAVVKVAEGDVSWLQANLGEWMNTYFGHDAAIVLTSNDEPVYEFIVPSKSTSLHADLRTSYMPLVERLRARLRAGDREGISGRVLSIGESDLKIVGSRPAVVSVKPIVSDTGEITQPAGKESLHVAVRFLDTDFQRSIAAEYQFANIRFTPEDHVEAGQSHIVLKSDTGEVVGYLRWNQFTPGLNVLNATLPTIGLAVVAIFLTTCAAGHLLCRRSVRLASSRAQLQHLAMHDTLTGLANRGYFEREVAARLRGAFSSKDCGVLFLDLDRFKAVNDTYGHPTGDKLIRIAAERMRNLLPDALVGRIGGDEFTVLLEGRDRNAIESIAKELVGCMREPFDIEGLNISIGASVGAAVGNAQMDAIELTRQADIALYHAKSAGRNTYAVFGAHMDELLRTRRKLEVDLRAAVETPIQIETVYQPVFSADGGTVRSIEALSRWRHPQMGLVAPDVFIPLAEEIGVIHQIGAIVLENACRLGASCKAVGVAINASAVELDSSGYCLRVLTMLSKWGVAPARLEIEITETAAIKGEEQTDRNIAMLRAAGVRFAIDDFGTGHSSFARIQKMAVDRIKIDKSFVQAIHHDRSRALVEAMIAMARAQGLSTTAEGVETVDQLNALKVLGCDNVQGFLMSKPIPPDELISLLESGSVEESARFRT</sequence>
<organism evidence="4 5">
    <name type="scientific">Ensifer adhaerens</name>
    <name type="common">Sinorhizobium morelense</name>
    <dbReference type="NCBI Taxonomy" id="106592"/>
    <lineage>
        <taxon>Bacteria</taxon>
        <taxon>Pseudomonadati</taxon>
        <taxon>Pseudomonadota</taxon>
        <taxon>Alphaproteobacteria</taxon>
        <taxon>Hyphomicrobiales</taxon>
        <taxon>Rhizobiaceae</taxon>
        <taxon>Sinorhizobium/Ensifer group</taxon>
        <taxon>Ensifer</taxon>
    </lineage>
</organism>
<geneLocation type="plasmid" evidence="4 5">
    <name>pB</name>
</geneLocation>